<feature type="chain" id="PRO_5044887831" evidence="1">
    <location>
        <begin position="22"/>
        <end position="393"/>
    </location>
</feature>
<dbReference type="AlphaFoldDB" id="A0ABD4Y017"/>
<evidence type="ECO:0000313" key="3">
    <source>
        <dbReference type="EMBL" id="MDH0687827.1"/>
    </source>
</evidence>
<dbReference type="Proteomes" id="UP001161139">
    <property type="component" value="Unassembled WGS sequence"/>
</dbReference>
<evidence type="ECO:0000259" key="2">
    <source>
        <dbReference type="Pfam" id="PF13609"/>
    </source>
</evidence>
<dbReference type="InterPro" id="IPR023614">
    <property type="entry name" value="Porin_dom_sf"/>
</dbReference>
<keyword evidence="1" id="KW-0732">Signal</keyword>
<feature type="signal peptide" evidence="1">
    <location>
        <begin position="1"/>
        <end position="21"/>
    </location>
</feature>
<dbReference type="Pfam" id="PF13609">
    <property type="entry name" value="Porin_4"/>
    <property type="match status" value="1"/>
</dbReference>
<accession>A0ABD4Y017</accession>
<dbReference type="RefSeq" id="WP_019405501.1">
    <property type="nucleotide sequence ID" value="NZ_AP024722.1"/>
</dbReference>
<evidence type="ECO:0000313" key="4">
    <source>
        <dbReference type="Proteomes" id="UP001161139"/>
    </source>
</evidence>
<evidence type="ECO:0000256" key="1">
    <source>
        <dbReference type="SAM" id="SignalP"/>
    </source>
</evidence>
<dbReference type="InterPro" id="IPR033900">
    <property type="entry name" value="Gram_neg_porin_domain"/>
</dbReference>
<proteinExistence type="predicted"/>
<reference evidence="3" key="1">
    <citation type="submission" date="2022-09" db="EMBL/GenBank/DDBJ databases">
        <title>Intensive care unit water sources are persistently colonized with multi-drug resistant bacteria and are the site of extensive horizontal gene transfer of antibiotic resistance genes.</title>
        <authorList>
            <person name="Diorio-Toth L."/>
        </authorList>
    </citation>
    <scope>NUCLEOTIDE SEQUENCE</scope>
    <source>
        <strain evidence="3">GD03864</strain>
    </source>
</reference>
<protein>
    <submittedName>
        <fullName evidence="3">Porin</fullName>
    </submittedName>
</protein>
<dbReference type="Gene3D" id="2.40.160.10">
    <property type="entry name" value="Porin"/>
    <property type="match status" value="1"/>
</dbReference>
<name>A0ABD4Y017_STUST</name>
<gene>
    <name evidence="3" type="ORF">N5D09_07000</name>
</gene>
<dbReference type="SUPFAM" id="SSF56935">
    <property type="entry name" value="Porins"/>
    <property type="match status" value="1"/>
</dbReference>
<comment type="caution">
    <text evidence="3">The sequence shown here is derived from an EMBL/GenBank/DDBJ whole genome shotgun (WGS) entry which is preliminary data.</text>
</comment>
<feature type="domain" description="Porin" evidence="2">
    <location>
        <begin position="10"/>
        <end position="348"/>
    </location>
</feature>
<dbReference type="EMBL" id="JAOCDG010000009">
    <property type="protein sequence ID" value="MDH0687827.1"/>
    <property type="molecule type" value="Genomic_DNA"/>
</dbReference>
<organism evidence="3 4">
    <name type="scientific">Stutzerimonas stutzeri</name>
    <name type="common">Pseudomonas stutzeri</name>
    <dbReference type="NCBI Taxonomy" id="316"/>
    <lineage>
        <taxon>Bacteria</taxon>
        <taxon>Pseudomonadati</taxon>
        <taxon>Pseudomonadota</taxon>
        <taxon>Gammaproteobacteria</taxon>
        <taxon>Pseudomonadales</taxon>
        <taxon>Pseudomonadaceae</taxon>
        <taxon>Stutzerimonas</taxon>
    </lineage>
</organism>
<sequence length="393" mass="43328">MTALRVAGLAAVCLVATPAFALEQGEHRFNGFGTVGFTHLGGEDDGRSYGIQGQTNDSWRGDQLSKFGAQLSYGITDTLGVTVQGTAKAQQDEWKANLEWAYLSLQANDQLMLRAGRLRSPVYMYSESLDVGYSYPWLRLPDEVYSQVQVTNYEGIDAVYTVPLSYGSVTFQIAGGQAKNRDYYAYDEQFDIDYGKLFGASVSLATNDFGTLRIGYVEADIKTDITGNVVSVLPQPYGPGVGVAEQRSLLQLNKEKGKFTSIGYQYDNGTWISSNEWTSRLIENDGMEAIDSFYLMGGRRFGDFLPHVTYAQLDDNGGRQSSWTLGLNYQATPTVVVKGEYKRVDTKNGYDGVFTRNAQELYENEAFARTGVAGTPARNYDGDIVSVGVDFVF</sequence>
<dbReference type="GeneID" id="66823185"/>